<name>A0A7U2HWW6_PHANO</name>
<evidence type="ECO:0000313" key="2">
    <source>
        <dbReference type="Proteomes" id="UP000663193"/>
    </source>
</evidence>
<protein>
    <submittedName>
        <fullName evidence="1">Uncharacterized protein</fullName>
    </submittedName>
</protein>
<dbReference type="AlphaFoldDB" id="A0A7U2HWW6"/>
<dbReference type="EMBL" id="CP069023">
    <property type="protein sequence ID" value="QRC91077.1"/>
    <property type="molecule type" value="Genomic_DNA"/>
</dbReference>
<dbReference type="Proteomes" id="UP000663193">
    <property type="component" value="Chromosome 1"/>
</dbReference>
<keyword evidence="2" id="KW-1185">Reference proteome</keyword>
<proteinExistence type="predicted"/>
<reference evidence="2" key="1">
    <citation type="journal article" date="2021" name="BMC Genomics">
        <title>Chromosome-level genome assembly and manually-curated proteome of model necrotroph Parastagonospora nodorum Sn15 reveals a genome-wide trove of candidate effector homologs, and redundancy of virulence-related functions within an accessory chromosome.</title>
        <authorList>
            <person name="Bertazzoni S."/>
            <person name="Jones D.A.B."/>
            <person name="Phan H.T."/>
            <person name="Tan K.-C."/>
            <person name="Hane J.K."/>
        </authorList>
    </citation>
    <scope>NUCLEOTIDE SEQUENCE [LARGE SCALE GENOMIC DNA]</scope>
    <source>
        <strain evidence="2">SN15 / ATCC MYA-4574 / FGSC 10173)</strain>
    </source>
</reference>
<organism evidence="1 2">
    <name type="scientific">Phaeosphaeria nodorum (strain SN15 / ATCC MYA-4574 / FGSC 10173)</name>
    <name type="common">Glume blotch fungus</name>
    <name type="synonym">Parastagonospora nodorum</name>
    <dbReference type="NCBI Taxonomy" id="321614"/>
    <lineage>
        <taxon>Eukaryota</taxon>
        <taxon>Fungi</taxon>
        <taxon>Dikarya</taxon>
        <taxon>Ascomycota</taxon>
        <taxon>Pezizomycotina</taxon>
        <taxon>Dothideomycetes</taxon>
        <taxon>Pleosporomycetidae</taxon>
        <taxon>Pleosporales</taxon>
        <taxon>Pleosporineae</taxon>
        <taxon>Phaeosphaeriaceae</taxon>
        <taxon>Parastagonospora</taxon>
    </lineage>
</organism>
<dbReference type="VEuPathDB" id="FungiDB:JI435_400950"/>
<accession>A0A7U2HWW6</accession>
<sequence length="76" mass="8278">MFRPAPASRICKIRAAPMCLGQSPLVISPEPEASNRLQIFNHNLGTLVLRLCSTVCIISITCFSSCLNKGSMRSPE</sequence>
<gene>
    <name evidence="1" type="ORF">JI435_400950</name>
</gene>
<evidence type="ECO:0000313" key="1">
    <source>
        <dbReference type="EMBL" id="QRC91077.1"/>
    </source>
</evidence>